<dbReference type="SUPFAM" id="SSF51735">
    <property type="entry name" value="NAD(P)-binding Rossmann-fold domains"/>
    <property type="match status" value="1"/>
</dbReference>
<dbReference type="GO" id="GO:0016616">
    <property type="term" value="F:oxidoreductase activity, acting on the CH-OH group of donors, NAD or NADP as acceptor"/>
    <property type="evidence" value="ECO:0007669"/>
    <property type="project" value="TreeGrafter"/>
</dbReference>
<sequence length="265" mass="28564">MTNTGVIIVSGASQGIGRQVCLYLAKHYPLITIIAVARSSDLLETLQQEGQVYGDRRIIPVVGSISMEKTQQDIVSNISDRPLLAAINNAAQVEPNCAILDVTADQWQSILETNLISSLSIVSRCIDKLQQTRGRVINITSSTSQAPVPAFSAYGVTKVAVNYVTAAIAQEHPDITAVAFYPGVVDTPMNHKALEAAASFASCERAVRANIDMSAVIEKLKSPIPADIPSAIIANLAVFADHKLSGKFFTYEDDEMEDYKNPKSI</sequence>
<dbReference type="Proteomes" id="UP001145021">
    <property type="component" value="Unassembled WGS sequence"/>
</dbReference>
<name>A0A9W7XJQ7_9FUNG</name>
<dbReference type="PRINTS" id="PR00081">
    <property type="entry name" value="GDHRDH"/>
</dbReference>
<evidence type="ECO:0000313" key="4">
    <source>
        <dbReference type="Proteomes" id="UP001145021"/>
    </source>
</evidence>
<proteinExistence type="inferred from homology"/>
<dbReference type="Pfam" id="PF00106">
    <property type="entry name" value="adh_short"/>
    <property type="match status" value="1"/>
</dbReference>
<comment type="caution">
    <text evidence="3">The sequence shown here is derived from an EMBL/GenBank/DDBJ whole genome shotgun (WGS) entry which is preliminary data.</text>
</comment>
<comment type="similarity">
    <text evidence="1">Belongs to the short-chain dehydrogenases/reductases (SDR) family.</text>
</comment>
<dbReference type="EMBL" id="JANBOH010000189">
    <property type="protein sequence ID" value="KAJ1644154.1"/>
    <property type="molecule type" value="Genomic_DNA"/>
</dbReference>
<organism evidence="3 4">
    <name type="scientific">Coemansia asiatica</name>
    <dbReference type="NCBI Taxonomy" id="1052880"/>
    <lineage>
        <taxon>Eukaryota</taxon>
        <taxon>Fungi</taxon>
        <taxon>Fungi incertae sedis</taxon>
        <taxon>Zoopagomycota</taxon>
        <taxon>Kickxellomycotina</taxon>
        <taxon>Kickxellomycetes</taxon>
        <taxon>Kickxellales</taxon>
        <taxon>Kickxellaceae</taxon>
        <taxon>Coemansia</taxon>
    </lineage>
</organism>
<dbReference type="InterPro" id="IPR002347">
    <property type="entry name" value="SDR_fam"/>
</dbReference>
<gene>
    <name evidence="3" type="ORF">LPJ64_004143</name>
</gene>
<keyword evidence="2" id="KW-0521">NADP</keyword>
<evidence type="ECO:0000256" key="2">
    <source>
        <dbReference type="ARBA" id="ARBA00022857"/>
    </source>
</evidence>
<keyword evidence="4" id="KW-1185">Reference proteome</keyword>
<dbReference type="InterPro" id="IPR020904">
    <property type="entry name" value="Sc_DH/Rdtase_CS"/>
</dbReference>
<dbReference type="AlphaFoldDB" id="A0A9W7XJQ7"/>
<reference evidence="3" key="1">
    <citation type="submission" date="2022-07" db="EMBL/GenBank/DDBJ databases">
        <title>Phylogenomic reconstructions and comparative analyses of Kickxellomycotina fungi.</title>
        <authorList>
            <person name="Reynolds N.K."/>
            <person name="Stajich J.E."/>
            <person name="Barry K."/>
            <person name="Grigoriev I.V."/>
            <person name="Crous P."/>
            <person name="Smith M.E."/>
        </authorList>
    </citation>
    <scope>NUCLEOTIDE SEQUENCE</scope>
    <source>
        <strain evidence="3">NBRC 105413</strain>
    </source>
</reference>
<dbReference type="PANTHER" id="PTHR42760">
    <property type="entry name" value="SHORT-CHAIN DEHYDROGENASES/REDUCTASES FAMILY MEMBER"/>
    <property type="match status" value="1"/>
</dbReference>
<accession>A0A9W7XJQ7</accession>
<evidence type="ECO:0000313" key="3">
    <source>
        <dbReference type="EMBL" id="KAJ1644154.1"/>
    </source>
</evidence>
<dbReference type="Gene3D" id="3.40.50.720">
    <property type="entry name" value="NAD(P)-binding Rossmann-like Domain"/>
    <property type="match status" value="1"/>
</dbReference>
<dbReference type="InterPro" id="IPR036291">
    <property type="entry name" value="NAD(P)-bd_dom_sf"/>
</dbReference>
<protein>
    <submittedName>
        <fullName evidence="3">Uncharacterized protein</fullName>
    </submittedName>
</protein>
<evidence type="ECO:0000256" key="1">
    <source>
        <dbReference type="ARBA" id="ARBA00006484"/>
    </source>
</evidence>
<dbReference type="PROSITE" id="PS00061">
    <property type="entry name" value="ADH_SHORT"/>
    <property type="match status" value="1"/>
</dbReference>